<organism evidence="3 4">
    <name type="scientific">Streptomyces buecherae</name>
    <dbReference type="NCBI Taxonomy" id="2763006"/>
    <lineage>
        <taxon>Bacteria</taxon>
        <taxon>Bacillati</taxon>
        <taxon>Actinomycetota</taxon>
        <taxon>Actinomycetes</taxon>
        <taxon>Kitasatosporales</taxon>
        <taxon>Streptomycetaceae</taxon>
        <taxon>Streptomyces</taxon>
    </lineage>
</organism>
<dbReference type="InterPro" id="IPR010982">
    <property type="entry name" value="Lambda_DNA-bd_dom_sf"/>
</dbReference>
<dbReference type="RefSeq" id="WP_176165455.1">
    <property type="nucleotide sequence ID" value="NZ_CP054929.1"/>
</dbReference>
<dbReference type="InterPro" id="IPR043917">
    <property type="entry name" value="DUF5753"/>
</dbReference>
<proteinExistence type="predicted"/>
<feature type="region of interest" description="Disordered" evidence="1">
    <location>
        <begin position="1"/>
        <end position="23"/>
    </location>
</feature>
<evidence type="ECO:0000259" key="2">
    <source>
        <dbReference type="PROSITE" id="PS50943"/>
    </source>
</evidence>
<gene>
    <name evidence="3" type="ORF">HUT08_34100</name>
</gene>
<evidence type="ECO:0000313" key="3">
    <source>
        <dbReference type="EMBL" id="QKW53751.1"/>
    </source>
</evidence>
<dbReference type="SMART" id="SM00530">
    <property type="entry name" value="HTH_XRE"/>
    <property type="match status" value="1"/>
</dbReference>
<evidence type="ECO:0000313" key="4">
    <source>
        <dbReference type="Proteomes" id="UP000509303"/>
    </source>
</evidence>
<reference evidence="3 4" key="1">
    <citation type="submission" date="2020-06" db="EMBL/GenBank/DDBJ databases">
        <title>Genome mining for natural products.</title>
        <authorList>
            <person name="Zhang B."/>
            <person name="Shi J."/>
            <person name="Ge H."/>
        </authorList>
    </citation>
    <scope>NUCLEOTIDE SEQUENCE [LARGE SCALE GENOMIC DNA]</scope>
    <source>
        <strain evidence="3 4">NA00687</strain>
    </source>
</reference>
<dbReference type="AlphaFoldDB" id="A0A7H8NGZ9"/>
<dbReference type="InterPro" id="IPR001387">
    <property type="entry name" value="Cro/C1-type_HTH"/>
</dbReference>
<accession>A0A7H8NGZ9</accession>
<dbReference type="Pfam" id="PF13560">
    <property type="entry name" value="HTH_31"/>
    <property type="match status" value="1"/>
</dbReference>
<name>A0A7H8NGZ9_9ACTN</name>
<evidence type="ECO:0000256" key="1">
    <source>
        <dbReference type="SAM" id="MobiDB-lite"/>
    </source>
</evidence>
<dbReference type="PROSITE" id="PS50943">
    <property type="entry name" value="HTH_CROC1"/>
    <property type="match status" value="1"/>
</dbReference>
<dbReference type="Pfam" id="PF19054">
    <property type="entry name" value="DUF5753"/>
    <property type="match status" value="1"/>
</dbReference>
<keyword evidence="4" id="KW-1185">Reference proteome</keyword>
<dbReference type="Proteomes" id="UP000509303">
    <property type="component" value="Chromosome"/>
</dbReference>
<dbReference type="Gene3D" id="1.10.260.40">
    <property type="entry name" value="lambda repressor-like DNA-binding domains"/>
    <property type="match status" value="1"/>
</dbReference>
<feature type="domain" description="HTH cro/C1-type" evidence="2">
    <location>
        <begin position="35"/>
        <end position="91"/>
    </location>
</feature>
<dbReference type="GO" id="GO:0003677">
    <property type="term" value="F:DNA binding"/>
    <property type="evidence" value="ECO:0007669"/>
    <property type="project" value="InterPro"/>
</dbReference>
<protein>
    <submittedName>
        <fullName evidence="3">Helix-turn-helix domain-containing protein</fullName>
    </submittedName>
</protein>
<sequence>MSAESPHDPQPIAPVTPLRHSAAAEGPDRLLGAALRQLRQERGMTLEEVADAQEISASVAKLSRLERGQSPVKERDLRDLLRHYRASTEQQEHVAGLFRGIREARGQAAISDLTPKWLERLILVEENARSITTFERNVVPGLLQTPAYARVLVRSELRAEKAAHDEVIVNWHVRQRLWRWEAFEQRTEGDLEVIIGETALCQVVGDRAVMHEQMKRLREVAGGPRVILRVHPFVGGSLLAPRQPVTHLVYDDGGPRELVYFETIDKAVYLTSQAHVEGTRERLLHARDGALTRRQSQKMLDDYVAKYAEGRDGSGEAEA</sequence>
<dbReference type="SUPFAM" id="SSF47413">
    <property type="entry name" value="lambda repressor-like DNA-binding domains"/>
    <property type="match status" value="1"/>
</dbReference>
<dbReference type="EMBL" id="CP054929">
    <property type="protein sequence ID" value="QKW53751.1"/>
    <property type="molecule type" value="Genomic_DNA"/>
</dbReference>
<dbReference type="CDD" id="cd00093">
    <property type="entry name" value="HTH_XRE"/>
    <property type="match status" value="1"/>
</dbReference>